<proteinExistence type="predicted"/>
<dbReference type="AlphaFoldDB" id="A0A6A5QNX4"/>
<dbReference type="Proteomes" id="UP000800096">
    <property type="component" value="Unassembled WGS sequence"/>
</dbReference>
<organism evidence="1 2">
    <name type="scientific">Ampelomyces quisqualis</name>
    <name type="common">Powdery mildew agent</name>
    <dbReference type="NCBI Taxonomy" id="50730"/>
    <lineage>
        <taxon>Eukaryota</taxon>
        <taxon>Fungi</taxon>
        <taxon>Dikarya</taxon>
        <taxon>Ascomycota</taxon>
        <taxon>Pezizomycotina</taxon>
        <taxon>Dothideomycetes</taxon>
        <taxon>Pleosporomycetidae</taxon>
        <taxon>Pleosporales</taxon>
        <taxon>Pleosporineae</taxon>
        <taxon>Phaeosphaeriaceae</taxon>
        <taxon>Ampelomyces</taxon>
    </lineage>
</organism>
<accession>A0A6A5QNX4</accession>
<name>A0A6A5QNX4_AMPQU</name>
<gene>
    <name evidence="1" type="ORF">BDU57DRAFT_517549</name>
</gene>
<evidence type="ECO:0000313" key="2">
    <source>
        <dbReference type="Proteomes" id="UP000800096"/>
    </source>
</evidence>
<reference evidence="1" key="1">
    <citation type="journal article" date="2020" name="Stud. Mycol.">
        <title>101 Dothideomycetes genomes: a test case for predicting lifestyles and emergence of pathogens.</title>
        <authorList>
            <person name="Haridas S."/>
            <person name="Albert R."/>
            <person name="Binder M."/>
            <person name="Bloem J."/>
            <person name="Labutti K."/>
            <person name="Salamov A."/>
            <person name="Andreopoulos B."/>
            <person name="Baker S."/>
            <person name="Barry K."/>
            <person name="Bills G."/>
            <person name="Bluhm B."/>
            <person name="Cannon C."/>
            <person name="Castanera R."/>
            <person name="Culley D."/>
            <person name="Daum C."/>
            <person name="Ezra D."/>
            <person name="Gonzalez J."/>
            <person name="Henrissat B."/>
            <person name="Kuo A."/>
            <person name="Liang C."/>
            <person name="Lipzen A."/>
            <person name="Lutzoni F."/>
            <person name="Magnuson J."/>
            <person name="Mondo S."/>
            <person name="Nolan M."/>
            <person name="Ohm R."/>
            <person name="Pangilinan J."/>
            <person name="Park H.-J."/>
            <person name="Ramirez L."/>
            <person name="Alfaro M."/>
            <person name="Sun H."/>
            <person name="Tritt A."/>
            <person name="Yoshinaga Y."/>
            <person name="Zwiers L.-H."/>
            <person name="Turgeon B."/>
            <person name="Goodwin S."/>
            <person name="Spatafora J."/>
            <person name="Crous P."/>
            <person name="Grigoriev I."/>
        </authorList>
    </citation>
    <scope>NUCLEOTIDE SEQUENCE</scope>
    <source>
        <strain evidence="1">HMLAC05119</strain>
    </source>
</reference>
<dbReference type="EMBL" id="ML979135">
    <property type="protein sequence ID" value="KAF1917073.1"/>
    <property type="molecule type" value="Genomic_DNA"/>
</dbReference>
<sequence>MCQISRWNDAGIATKRPSCHPSSPLNARIYRLWRAVVGSTAITLVAQHVREPVAGGVLMLGCCNTAAALYITSV</sequence>
<evidence type="ECO:0000313" key="1">
    <source>
        <dbReference type="EMBL" id="KAF1917073.1"/>
    </source>
</evidence>
<protein>
    <submittedName>
        <fullName evidence="1">Uncharacterized protein</fullName>
    </submittedName>
</protein>
<keyword evidence="2" id="KW-1185">Reference proteome</keyword>